<evidence type="ECO:0000256" key="3">
    <source>
        <dbReference type="ARBA" id="ARBA00022448"/>
    </source>
</evidence>
<evidence type="ECO:0000256" key="2">
    <source>
        <dbReference type="ARBA" id="ARBA00008814"/>
    </source>
</evidence>
<keyword evidence="7" id="KW-1185">Reference proteome</keyword>
<dbReference type="PANTHER" id="PTHR30532:SF1">
    <property type="entry name" value="IRON(3+)-HYDROXAMATE-BINDING PROTEIN FHUD"/>
    <property type="match status" value="1"/>
</dbReference>
<evidence type="ECO:0000256" key="4">
    <source>
        <dbReference type="ARBA" id="ARBA00022729"/>
    </source>
</evidence>
<keyword evidence="3" id="KW-0813">Transport</keyword>
<keyword evidence="4" id="KW-0732">Signal</keyword>
<dbReference type="InterPro" id="IPR051313">
    <property type="entry name" value="Bact_iron-sidero_bind"/>
</dbReference>
<dbReference type="HOGENOM" id="CLU_896152_0_0_11"/>
<evidence type="ECO:0000259" key="5">
    <source>
        <dbReference type="PROSITE" id="PS50983"/>
    </source>
</evidence>
<dbReference type="AlphaFoldDB" id="A0A0A1DLE1"/>
<accession>A0A0A1DLE1</accession>
<feature type="domain" description="Fe/B12 periplasmic-binding" evidence="5">
    <location>
        <begin position="75"/>
        <end position="344"/>
    </location>
</feature>
<dbReference type="GO" id="GO:0030288">
    <property type="term" value="C:outer membrane-bounded periplasmic space"/>
    <property type="evidence" value="ECO:0007669"/>
    <property type="project" value="TreeGrafter"/>
</dbReference>
<dbReference type="InterPro" id="IPR002491">
    <property type="entry name" value="ABC_transptr_periplasmic_BD"/>
</dbReference>
<dbReference type="KEGG" id="psim:KR76_17735"/>
<gene>
    <name evidence="6" type="ORF">KR76_17735</name>
</gene>
<dbReference type="STRING" id="2045.KR76_17735"/>
<dbReference type="PANTHER" id="PTHR30532">
    <property type="entry name" value="IRON III DICITRATE-BINDING PERIPLASMIC PROTEIN"/>
    <property type="match status" value="1"/>
</dbReference>
<dbReference type="PROSITE" id="PS50983">
    <property type="entry name" value="FE_B12_PBP"/>
    <property type="match status" value="1"/>
</dbReference>
<dbReference type="Gene3D" id="3.40.50.1980">
    <property type="entry name" value="Nitrogenase molybdenum iron protein domain"/>
    <property type="match status" value="2"/>
</dbReference>
<dbReference type="GO" id="GO:1901678">
    <property type="term" value="P:iron coordination entity transport"/>
    <property type="evidence" value="ECO:0007669"/>
    <property type="project" value="UniProtKB-ARBA"/>
</dbReference>
<dbReference type="Proteomes" id="UP000030300">
    <property type="component" value="Chromosome"/>
</dbReference>
<dbReference type="EMBL" id="CP009896">
    <property type="protein sequence ID" value="AIY18154.2"/>
    <property type="molecule type" value="Genomic_DNA"/>
</dbReference>
<dbReference type="Pfam" id="PF01497">
    <property type="entry name" value="Peripla_BP_2"/>
    <property type="match status" value="1"/>
</dbReference>
<evidence type="ECO:0000313" key="7">
    <source>
        <dbReference type="Proteomes" id="UP000030300"/>
    </source>
</evidence>
<comment type="subcellular location">
    <subcellularLocation>
        <location evidence="1">Cell envelope</location>
    </subcellularLocation>
</comment>
<evidence type="ECO:0000256" key="1">
    <source>
        <dbReference type="ARBA" id="ARBA00004196"/>
    </source>
</evidence>
<name>A0A0A1DLE1_NOCSI</name>
<comment type="similarity">
    <text evidence="2">Belongs to the bacterial solute-binding protein 8 family.</text>
</comment>
<dbReference type="SUPFAM" id="SSF53807">
    <property type="entry name" value="Helical backbone' metal receptor"/>
    <property type="match status" value="1"/>
</dbReference>
<sequence>MLTGLSLSALVLAGCSTEAATDKPTAEKRQQLFDEQCENTVIPELPELKPLPAQEGTSKVTSEFGDVELPTHPKAALGMYTTDVDMLIWLRYPLASSQPIRGDGYKTFPCFFPYDPLEGVSTFGNFPDYDFESILLAEPDMILNGLGYDKKVVKRLPEIAPTYSVNAFDGKSWLGHFEETAEALGRTEYFDAWRQLYDERLAEVRKEIGDTAGIVVAPVGVWEGKVQTGCYSGVECQVFDDLGLTIADSSLANDREGEALSGEQVGKLEDVDYAFSGKGLGPEGQADFDKSLAELDKNALWGQLDFVKEGHIVTSEMEMTYGSPSGQLAFLEVVRRALGKEADK</sequence>
<dbReference type="eggNOG" id="COG0614">
    <property type="taxonomic scope" value="Bacteria"/>
</dbReference>
<evidence type="ECO:0000313" key="6">
    <source>
        <dbReference type="EMBL" id="AIY18154.2"/>
    </source>
</evidence>
<proteinExistence type="inferred from homology"/>
<reference evidence="6 7" key="1">
    <citation type="journal article" date="2015" name="Genome Announc.">
        <title>Complete Genome Sequence of Steroid-Transforming Nocardioides simplex VKM Ac-2033D.</title>
        <authorList>
            <person name="Shtratnikova V.Y."/>
            <person name="Schelkunov M.I."/>
            <person name="Pekov Y.A."/>
            <person name="Fokina V.V."/>
            <person name="Logacheva M.D."/>
            <person name="Sokolov S.L."/>
            <person name="Bragin E.Y."/>
            <person name="Ashapkin V.V."/>
            <person name="Donova M.V."/>
        </authorList>
    </citation>
    <scope>NUCLEOTIDE SEQUENCE [LARGE SCALE GENOMIC DNA]</scope>
    <source>
        <strain evidence="6 7">VKM Ac-2033D</strain>
    </source>
</reference>
<organism evidence="6 7">
    <name type="scientific">Nocardioides simplex</name>
    <name type="common">Arthrobacter simplex</name>
    <dbReference type="NCBI Taxonomy" id="2045"/>
    <lineage>
        <taxon>Bacteria</taxon>
        <taxon>Bacillati</taxon>
        <taxon>Actinomycetota</taxon>
        <taxon>Actinomycetes</taxon>
        <taxon>Propionibacteriales</taxon>
        <taxon>Nocardioidaceae</taxon>
        <taxon>Pimelobacter</taxon>
    </lineage>
</organism>
<protein>
    <submittedName>
        <fullName evidence="6">ABC-type Fe3+-siderophore transport system, periplasmic iron-binding component</fullName>
    </submittedName>
</protein>